<dbReference type="PANTHER" id="PTHR11786">
    <property type="entry name" value="N-HYDROXYARYLAMINE O-ACETYLTRANSFERASE"/>
    <property type="match status" value="1"/>
</dbReference>
<organism evidence="2 3">
    <name type="scientific">Athelia psychrophila</name>
    <dbReference type="NCBI Taxonomy" id="1759441"/>
    <lineage>
        <taxon>Eukaryota</taxon>
        <taxon>Fungi</taxon>
        <taxon>Dikarya</taxon>
        <taxon>Basidiomycota</taxon>
        <taxon>Agaricomycotina</taxon>
        <taxon>Agaricomycetes</taxon>
        <taxon>Agaricomycetidae</taxon>
        <taxon>Atheliales</taxon>
        <taxon>Atheliaceae</taxon>
        <taxon>Athelia</taxon>
    </lineage>
</organism>
<evidence type="ECO:0000256" key="1">
    <source>
        <dbReference type="ARBA" id="ARBA00006547"/>
    </source>
</evidence>
<evidence type="ECO:0000313" key="3">
    <source>
        <dbReference type="Proteomes" id="UP000076532"/>
    </source>
</evidence>
<evidence type="ECO:0000313" key="2">
    <source>
        <dbReference type="EMBL" id="KZP30029.1"/>
    </source>
</evidence>
<dbReference type="InterPro" id="IPR001447">
    <property type="entry name" value="Arylamine_N-AcTrfase"/>
</dbReference>
<sequence>MAGRVNANMSGDPEATAYQWGENGHLTLAVDTIDGRYLSDVAWPRGGFDFPIEFAHNAKVDSILEKDAIQLRHEPLPNGDPSTFREAKGWTLWSKAHAKETNKEFWQPCYFFSDAPVCPADMRMMNYYNSTHPCAAFINTFYLSKLLPDGRRKTFLYTSEMDLQGRYMERGGGRKVDGKINNDLGTLTRELREKFGWSVAEI</sequence>
<name>A0A166T022_9AGAM</name>
<dbReference type="SUPFAM" id="SSF54001">
    <property type="entry name" value="Cysteine proteinases"/>
    <property type="match status" value="1"/>
</dbReference>
<dbReference type="InterPro" id="IPR053710">
    <property type="entry name" value="Arylamine_NAT_domain_sf"/>
</dbReference>
<keyword evidence="3" id="KW-1185">Reference proteome</keyword>
<protein>
    <submittedName>
        <fullName evidence="2">Uncharacterized protein</fullName>
    </submittedName>
</protein>
<dbReference type="STRING" id="436010.A0A166T022"/>
<proteinExistence type="inferred from homology"/>
<dbReference type="AlphaFoldDB" id="A0A166T022"/>
<dbReference type="Gene3D" id="3.30.2140.20">
    <property type="match status" value="1"/>
</dbReference>
<dbReference type="InterPro" id="IPR038765">
    <property type="entry name" value="Papain-like_cys_pep_sf"/>
</dbReference>
<dbReference type="Proteomes" id="UP000076532">
    <property type="component" value="Unassembled WGS sequence"/>
</dbReference>
<dbReference type="GO" id="GO:0016407">
    <property type="term" value="F:acetyltransferase activity"/>
    <property type="evidence" value="ECO:0007669"/>
    <property type="project" value="InterPro"/>
</dbReference>
<dbReference type="PANTHER" id="PTHR11786:SF0">
    <property type="entry name" value="ARYLAMINE N-ACETYLTRANSFERASE 4-RELATED"/>
    <property type="match status" value="1"/>
</dbReference>
<reference evidence="2 3" key="1">
    <citation type="journal article" date="2016" name="Mol. Biol. Evol.">
        <title>Comparative Genomics of Early-Diverging Mushroom-Forming Fungi Provides Insights into the Origins of Lignocellulose Decay Capabilities.</title>
        <authorList>
            <person name="Nagy L.G."/>
            <person name="Riley R."/>
            <person name="Tritt A."/>
            <person name="Adam C."/>
            <person name="Daum C."/>
            <person name="Floudas D."/>
            <person name="Sun H."/>
            <person name="Yadav J.S."/>
            <person name="Pangilinan J."/>
            <person name="Larsson K.H."/>
            <person name="Matsuura K."/>
            <person name="Barry K."/>
            <person name="Labutti K."/>
            <person name="Kuo R."/>
            <person name="Ohm R.A."/>
            <person name="Bhattacharya S.S."/>
            <person name="Shirouzu T."/>
            <person name="Yoshinaga Y."/>
            <person name="Martin F.M."/>
            <person name="Grigoriev I.V."/>
            <person name="Hibbett D.S."/>
        </authorList>
    </citation>
    <scope>NUCLEOTIDE SEQUENCE [LARGE SCALE GENOMIC DNA]</scope>
    <source>
        <strain evidence="2 3">CBS 109695</strain>
    </source>
</reference>
<comment type="similarity">
    <text evidence="1">Belongs to the arylamine N-acetyltransferase family.</text>
</comment>
<dbReference type="EMBL" id="KV417495">
    <property type="protein sequence ID" value="KZP30029.1"/>
    <property type="molecule type" value="Genomic_DNA"/>
</dbReference>
<dbReference type="Pfam" id="PF00797">
    <property type="entry name" value="Acetyltransf_2"/>
    <property type="match status" value="1"/>
</dbReference>
<gene>
    <name evidence="2" type="ORF">FIBSPDRAFT_850730</name>
</gene>
<accession>A0A166T022</accession>